<sequence length="337" mass="37115">MKQMKPVFAASILIIFVSCLIPSLLVLPFSSNKTNSLQIHSPHRTVKRTGAEIEVSVYRSMSNKTETLPLEDYVAGVVASEMPANFNIEALKAQALAARTFIVNHLYFGGRSDLPGGANVTDTPNDQVFHNKAELKKIWGKDYQENFNKISQAVLSTKGLIITYNGEPISASFFSTSNGYTENSEDYWGNKVPYLRSVKSTWDDSSPKFYKQVKISAAEVEAKLGVHIPANGSIGTIISRTAGNRVGTVTIGGKSFTGRQVREALNLASSDFSWIRKDNDIIFTTKGYGHGVGMSQYGANGMAQEGKKFTDIVKYYYKGVQVTDYLSMLEKQNGKKL</sequence>
<dbReference type="NCBIfam" id="TIGR02870">
    <property type="entry name" value="spore_II_D"/>
    <property type="match status" value="1"/>
</dbReference>
<name>A0ABU6MF69_9BACI</name>
<dbReference type="EMBL" id="JARMAB010000008">
    <property type="protein sequence ID" value="MED1202934.1"/>
    <property type="molecule type" value="Genomic_DNA"/>
</dbReference>
<reference evidence="3 4" key="1">
    <citation type="submission" date="2023-03" db="EMBL/GenBank/DDBJ databases">
        <title>Bacillus Genome Sequencing.</title>
        <authorList>
            <person name="Dunlap C."/>
        </authorList>
    </citation>
    <scope>NUCLEOTIDE SEQUENCE [LARGE SCALE GENOMIC DNA]</scope>
    <source>
        <strain evidence="3 4">B-23453</strain>
    </source>
</reference>
<dbReference type="RefSeq" id="WP_066267350.1">
    <property type="nucleotide sequence ID" value="NZ_JARMAB010000008.1"/>
</dbReference>
<keyword evidence="1" id="KW-0472">Membrane</keyword>
<accession>A0ABU6MF69</accession>
<keyword evidence="1" id="KW-1133">Transmembrane helix</keyword>
<dbReference type="InterPro" id="IPR051922">
    <property type="entry name" value="Bact_Sporulation_Assoc"/>
</dbReference>
<feature type="transmembrane region" description="Helical" evidence="1">
    <location>
        <begin position="7"/>
        <end position="29"/>
    </location>
</feature>
<evidence type="ECO:0000256" key="1">
    <source>
        <dbReference type="SAM" id="Phobius"/>
    </source>
</evidence>
<proteinExistence type="predicted"/>
<evidence type="ECO:0000313" key="4">
    <source>
        <dbReference type="Proteomes" id="UP001341444"/>
    </source>
</evidence>
<dbReference type="PANTHER" id="PTHR30032">
    <property type="entry name" value="N-ACETYLMURAMOYL-L-ALANINE AMIDASE-RELATED"/>
    <property type="match status" value="1"/>
</dbReference>
<feature type="domain" description="Sporulation stage II protein D amidase enhancer LytB N-terminal" evidence="2">
    <location>
        <begin position="61"/>
        <end position="164"/>
    </location>
</feature>
<dbReference type="InterPro" id="IPR013693">
    <property type="entry name" value="SpoIID/LytB_N"/>
</dbReference>
<keyword evidence="4" id="KW-1185">Reference proteome</keyword>
<organism evidence="3 4">
    <name type="scientific">Heyndrickxia acidicola</name>
    <dbReference type="NCBI Taxonomy" id="209389"/>
    <lineage>
        <taxon>Bacteria</taxon>
        <taxon>Bacillati</taxon>
        <taxon>Bacillota</taxon>
        <taxon>Bacilli</taxon>
        <taxon>Bacillales</taxon>
        <taxon>Bacillaceae</taxon>
        <taxon>Heyndrickxia</taxon>
    </lineage>
</organism>
<dbReference type="InterPro" id="IPR013486">
    <property type="entry name" value="SpoIID/LytB"/>
</dbReference>
<dbReference type="NCBIfam" id="TIGR02669">
    <property type="entry name" value="SpoIID_LytB"/>
    <property type="match status" value="1"/>
</dbReference>
<protein>
    <submittedName>
        <fullName evidence="3">Stage II sporulation protein D</fullName>
    </submittedName>
</protein>
<gene>
    <name evidence="3" type="primary">spoIID</name>
    <name evidence="3" type="ORF">P4T90_07475</name>
</gene>
<evidence type="ECO:0000259" key="2">
    <source>
        <dbReference type="Pfam" id="PF08486"/>
    </source>
</evidence>
<dbReference type="Proteomes" id="UP001341444">
    <property type="component" value="Unassembled WGS sequence"/>
</dbReference>
<dbReference type="InterPro" id="IPR014225">
    <property type="entry name" value="Spore_II_D_firmicutes"/>
</dbReference>
<comment type="caution">
    <text evidence="3">The sequence shown here is derived from an EMBL/GenBank/DDBJ whole genome shotgun (WGS) entry which is preliminary data.</text>
</comment>
<dbReference type="Pfam" id="PF08486">
    <property type="entry name" value="SpoIID"/>
    <property type="match status" value="1"/>
</dbReference>
<keyword evidence="1" id="KW-0812">Transmembrane</keyword>
<evidence type="ECO:0000313" key="3">
    <source>
        <dbReference type="EMBL" id="MED1202934.1"/>
    </source>
</evidence>
<dbReference type="PROSITE" id="PS51257">
    <property type="entry name" value="PROKAR_LIPOPROTEIN"/>
    <property type="match status" value="1"/>
</dbReference>
<dbReference type="PANTHER" id="PTHR30032:SF4">
    <property type="entry name" value="AMIDASE ENHANCER"/>
    <property type="match status" value="1"/>
</dbReference>